<dbReference type="GO" id="GO:0004316">
    <property type="term" value="F:3-oxoacyl-[acyl-carrier-protein] reductase (NADPH) activity"/>
    <property type="evidence" value="ECO:0007669"/>
    <property type="project" value="UniProtKB-EC"/>
</dbReference>
<dbReference type="EMBL" id="CP002799">
    <property type="protein sequence ID" value="AEG51405.1"/>
    <property type="molecule type" value="Genomic_DNA"/>
</dbReference>
<dbReference type="InterPro" id="IPR036291">
    <property type="entry name" value="NAD(P)-bd_dom_sf"/>
</dbReference>
<dbReference type="PANTHER" id="PTHR42760">
    <property type="entry name" value="SHORT-CHAIN DEHYDROGENASES/REDUCTASES FAMILY MEMBER"/>
    <property type="match status" value="1"/>
</dbReference>
<dbReference type="SUPFAM" id="SSF51735">
    <property type="entry name" value="NAD(P)-binding Rossmann-fold domains"/>
    <property type="match status" value="1"/>
</dbReference>
<evidence type="ECO:0000256" key="2">
    <source>
        <dbReference type="ARBA" id="ARBA00051383"/>
    </source>
</evidence>
<comment type="similarity">
    <text evidence="1">Belongs to the short-chain dehydrogenases/reductases (SDR) family.</text>
</comment>
<dbReference type="RefSeq" id="WP_013849629.1">
    <property type="nucleotide sequence ID" value="NC_015594.1"/>
</dbReference>
<dbReference type="Gene3D" id="3.40.50.720">
    <property type="entry name" value="NAD(P)-binding Rossmann-like Domain"/>
    <property type="match status" value="1"/>
</dbReference>
<evidence type="ECO:0000313" key="4">
    <source>
        <dbReference type="EMBL" id="AEG51405.1"/>
    </source>
</evidence>
<proteinExistence type="inferred from homology"/>
<dbReference type="PRINTS" id="PR00080">
    <property type="entry name" value="SDRFAMILY"/>
</dbReference>
<gene>
    <name evidence="4" type="ORF">Sphch_3823</name>
</gene>
<evidence type="ECO:0000259" key="3">
    <source>
        <dbReference type="SMART" id="SM00822"/>
    </source>
</evidence>
<dbReference type="KEGG" id="sch:Sphch_3823"/>
<dbReference type="AlphaFoldDB" id="F6F1I9"/>
<dbReference type="PANTHER" id="PTHR42760:SF135">
    <property type="entry name" value="BLL7886 PROTEIN"/>
    <property type="match status" value="1"/>
</dbReference>
<name>F6F1I9_SPHCR</name>
<keyword evidence="5" id="KW-1185">Reference proteome</keyword>
<dbReference type="EC" id="1.1.1.100" evidence="4"/>
<keyword evidence="4" id="KW-0560">Oxidoreductase</keyword>
<feature type="domain" description="Ketoreductase" evidence="3">
    <location>
        <begin position="10"/>
        <end position="146"/>
    </location>
</feature>
<dbReference type="InterPro" id="IPR002347">
    <property type="entry name" value="SDR_fam"/>
</dbReference>
<dbReference type="InterPro" id="IPR020904">
    <property type="entry name" value="Sc_DH/Rdtase_CS"/>
</dbReference>
<dbReference type="STRING" id="690566.Sphch_3823"/>
<evidence type="ECO:0000256" key="1">
    <source>
        <dbReference type="ARBA" id="ARBA00006484"/>
    </source>
</evidence>
<dbReference type="SMART" id="SM00822">
    <property type="entry name" value="PKS_KR"/>
    <property type="match status" value="1"/>
</dbReference>
<dbReference type="GO" id="GO:0018502">
    <property type="term" value="F:2,5-dichloro-2,5-cyclohexadiene-1,4-diol dehydrogenase activity"/>
    <property type="evidence" value="ECO:0007669"/>
    <property type="project" value="RHEA"/>
</dbReference>
<comment type="catalytic activity">
    <reaction evidence="2">
        <text>2,5-dichlorocyclohexa-2,5-dien-1,4-diol + NAD(+) = 2,5-dichlorohydroquinone + NADH + H(+)</text>
        <dbReference type="Rhea" id="RHEA:15741"/>
        <dbReference type="ChEBI" id="CHEBI:15378"/>
        <dbReference type="ChEBI" id="CHEBI:27545"/>
        <dbReference type="ChEBI" id="CHEBI:28975"/>
        <dbReference type="ChEBI" id="CHEBI:57540"/>
        <dbReference type="ChEBI" id="CHEBI:57945"/>
    </reaction>
</comment>
<accession>F6F1I9</accession>
<sequence>MADLFDLAGKTAFVTGASGGLGAHFAETLAGAGAKVIVAARRADALAGVAERIRASGGTCETVALDVASAASIASVEPLLAEVDILVNNAGVAADKPFLDQSEEDWDRVLDTNAKGMFLLSQSAARAMKAHGRGGSIINIASILGLRQGSRVATYAVSKAATIQLTKVAALELARFGVRVNCICPGYIATDINRDFWETEAGAAMLRRVPQRRLGEPRELDGPLLLLASDASSFMTGSVIVADGGHLTSTL</sequence>
<dbReference type="HOGENOM" id="CLU_010194_1_1_5"/>
<protein>
    <submittedName>
        <fullName evidence="4">3-oxoacyl-(Acyl-carrier-protein) reductase</fullName>
        <ecNumber evidence="4">1.1.1.100</ecNumber>
    </submittedName>
</protein>
<dbReference type="GO" id="GO:0030497">
    <property type="term" value="P:fatty acid elongation"/>
    <property type="evidence" value="ECO:0007669"/>
    <property type="project" value="TreeGrafter"/>
</dbReference>
<organism evidence="4 5">
    <name type="scientific">Sphingobium chlorophenolicum L-1</name>
    <dbReference type="NCBI Taxonomy" id="690566"/>
    <lineage>
        <taxon>Bacteria</taxon>
        <taxon>Pseudomonadati</taxon>
        <taxon>Pseudomonadota</taxon>
        <taxon>Alphaproteobacteria</taxon>
        <taxon>Sphingomonadales</taxon>
        <taxon>Sphingomonadaceae</taxon>
        <taxon>Sphingobium</taxon>
    </lineage>
</organism>
<dbReference type="Pfam" id="PF13561">
    <property type="entry name" value="adh_short_C2"/>
    <property type="match status" value="1"/>
</dbReference>
<evidence type="ECO:0000313" key="5">
    <source>
        <dbReference type="Proteomes" id="UP000007150"/>
    </source>
</evidence>
<reference evidence="4 5" key="1">
    <citation type="submission" date="2011-05" db="EMBL/GenBank/DDBJ databases">
        <title>Complete sequence of chromosome 2 of Sphingobium chlorophenolicum L-1.</title>
        <authorList>
            <consortium name="US DOE Joint Genome Institute"/>
            <person name="Lucas S."/>
            <person name="Han J."/>
            <person name="Lapidus A."/>
            <person name="Cheng J.-F."/>
            <person name="Goodwin L."/>
            <person name="Pitluck S."/>
            <person name="Peters L."/>
            <person name="Daligault H."/>
            <person name="Han C."/>
            <person name="Tapia R."/>
            <person name="Land M."/>
            <person name="Hauser L."/>
            <person name="Kyrpides N."/>
            <person name="Ivanova N."/>
            <person name="Pagani I."/>
            <person name="Turner P."/>
            <person name="Copley S."/>
            <person name="Woyke T."/>
        </authorList>
    </citation>
    <scope>NUCLEOTIDE SEQUENCE [LARGE SCALE GENOMIC DNA]</scope>
    <source>
        <strain evidence="4 5">L-1</strain>
    </source>
</reference>
<dbReference type="Proteomes" id="UP000007150">
    <property type="component" value="Chromosome 2"/>
</dbReference>
<dbReference type="PRINTS" id="PR00081">
    <property type="entry name" value="GDHRDH"/>
</dbReference>
<dbReference type="FunFam" id="3.40.50.720:FF:000084">
    <property type="entry name" value="Short-chain dehydrogenase reductase"/>
    <property type="match status" value="1"/>
</dbReference>
<dbReference type="InterPro" id="IPR057326">
    <property type="entry name" value="KR_dom"/>
</dbReference>
<dbReference type="PROSITE" id="PS00061">
    <property type="entry name" value="ADH_SHORT"/>
    <property type="match status" value="1"/>
</dbReference>